<feature type="region of interest" description="Disordered" evidence="1">
    <location>
        <begin position="1"/>
        <end position="109"/>
    </location>
</feature>
<reference evidence="2 3" key="1">
    <citation type="submission" date="2019-07" db="EMBL/GenBank/DDBJ databases">
        <title>Whole genome shotgun sequence of Segetibacter aerophilus NBRC 106135.</title>
        <authorList>
            <person name="Hosoyama A."/>
            <person name="Uohara A."/>
            <person name="Ohji S."/>
            <person name="Ichikawa N."/>
        </authorList>
    </citation>
    <scope>NUCLEOTIDE SEQUENCE [LARGE SCALE GENOMIC DNA]</scope>
    <source>
        <strain evidence="2 3">NBRC 106135</strain>
    </source>
</reference>
<protein>
    <submittedName>
        <fullName evidence="2">Uncharacterized protein</fullName>
    </submittedName>
</protein>
<evidence type="ECO:0000313" key="3">
    <source>
        <dbReference type="Proteomes" id="UP000321513"/>
    </source>
</evidence>
<accession>A0A512BF34</accession>
<dbReference type="EMBL" id="BJYT01000011">
    <property type="protein sequence ID" value="GEO10579.1"/>
    <property type="molecule type" value="Genomic_DNA"/>
</dbReference>
<feature type="compositionally biased region" description="Polar residues" evidence="1">
    <location>
        <begin position="8"/>
        <end position="46"/>
    </location>
</feature>
<organism evidence="2 3">
    <name type="scientific">Segetibacter aerophilus</name>
    <dbReference type="NCBI Taxonomy" id="670293"/>
    <lineage>
        <taxon>Bacteria</taxon>
        <taxon>Pseudomonadati</taxon>
        <taxon>Bacteroidota</taxon>
        <taxon>Chitinophagia</taxon>
        <taxon>Chitinophagales</taxon>
        <taxon>Chitinophagaceae</taxon>
        <taxon>Segetibacter</taxon>
    </lineage>
</organism>
<keyword evidence="3" id="KW-1185">Reference proteome</keyword>
<dbReference type="Proteomes" id="UP000321513">
    <property type="component" value="Unassembled WGS sequence"/>
</dbReference>
<feature type="compositionally biased region" description="Gly residues" evidence="1">
    <location>
        <begin position="98"/>
        <end position="109"/>
    </location>
</feature>
<sequence>MQKVKIMSDTNKSLDSQNDNDLNSSVSGPNTGQLTGDTVTVQGTTFTKEEIEQANKPQPNVILDKVGGPNTETTRDNERVNPRANEAPDSTDTNTGGLVAGGAKGANQS</sequence>
<name>A0A512BF34_9BACT</name>
<evidence type="ECO:0000313" key="2">
    <source>
        <dbReference type="EMBL" id="GEO10579.1"/>
    </source>
</evidence>
<evidence type="ECO:0000256" key="1">
    <source>
        <dbReference type="SAM" id="MobiDB-lite"/>
    </source>
</evidence>
<proteinExistence type="predicted"/>
<comment type="caution">
    <text evidence="2">The sequence shown here is derived from an EMBL/GenBank/DDBJ whole genome shotgun (WGS) entry which is preliminary data.</text>
</comment>
<gene>
    <name evidence="2" type="ORF">SAE01_30750</name>
</gene>
<dbReference type="AlphaFoldDB" id="A0A512BF34"/>